<dbReference type="EMBL" id="CP146609">
    <property type="protein sequence ID" value="WWX22228.1"/>
    <property type="molecule type" value="Genomic_DNA"/>
</dbReference>
<dbReference type="InterPro" id="IPR049945">
    <property type="entry name" value="AAA_22"/>
</dbReference>
<dbReference type="InterPro" id="IPR036388">
    <property type="entry name" value="WH-like_DNA-bd_sf"/>
</dbReference>
<dbReference type="InterPro" id="IPR027417">
    <property type="entry name" value="P-loop_NTPase"/>
</dbReference>
<sequence>MRILSVTAQAGSGKTVLISQYEESGDTPFAWVTCAQQHADPRVFFEDVVTGLANACPALDGERVLRPLRQQLNTPELIDIGTRRLGDEVENIATPLVLVIDDAHVLQEHEPTLRLIRQIHDATPATLRLIVISRFALTLAEQPLFAKSSQLFIDESILALSREEIAGLYNGVLGIPASTKHIEKLHQTTQGWIAGLVLLRNTANPTQLKPSTSVRAIGRHFDELTTSLDRESFRELLLVASLSGIPALVLDRLVSSPLRAWLADMASANHFVRANGKPGQATLRLHQLFQAHLLHKAEDAIPAAERNAFLAECGNAILESGDLEVGLAYLAEAEAWSPLTEALKVHGLAMLANNRHWTLKNILDAVPEPVLDESGWLTLLLGMALLNLQGSDSRLYLTRAIELFQKQGDLAGELIATCMLINSNVIILGEFGRKAHLVRRAVELLESLEGQIPPPLIELAAQSIALGYAYYVSDTRTAAHYFDRAMAQRSGPTDITSDLWMLVSKLALLGIEGKITAVLDALSPFFAESNDAMISPTLRYALDIFQANFLLMSGDLIGYRAIRERLRTKWRDLKTDSFVSIFLTVWDLDALMADGHYDKAYRLAGDYDKEHPGIIPHMRCQILHYQMLASALLGKKEETLRVMRTALRLRAIGGGRYFVLLTQAFAGAAFSLSGKRGIAERIFDNCIKSHEKHQINQAYAIFGYRAAMLLNAGRREEARQDIKALLGEMKQYRIHHFFGWTPEIMRPVLCEAVRAGIQKDFARELANRRMLLDILDDGTPVPLLRIDCLAGMELSCDGTSIPESALAPMWRDLLRLLCESPNMALGVEAVREELWPGSPTEKTRSKLDTMLSRLRGKIGAVFGEEAKQRHLQLHGQKLYLKHCLVDLSRVRRLAKEGIELVARRKYWHAHNAFTLMRHWLGDAYEHPAAWAAGQGHRQAVMQALVAWTDLLTRSHDPRQALEVAKKALALDPINDSAQRQHYDLLIQLKRPGEAHQGLRQYRRSLEDEGFHEPEIEQIIENFFER</sequence>
<dbReference type="InterPro" id="IPR005158">
    <property type="entry name" value="BTAD"/>
</dbReference>
<protein>
    <submittedName>
        <fullName evidence="2">AAA family ATPase</fullName>
    </submittedName>
</protein>
<dbReference type="Gene3D" id="1.10.10.10">
    <property type="entry name" value="Winged helix-like DNA-binding domain superfamily/Winged helix DNA-binding domain"/>
    <property type="match status" value="1"/>
</dbReference>
<dbReference type="InterPro" id="IPR051677">
    <property type="entry name" value="AfsR-DnrI-RedD_regulator"/>
</dbReference>
<proteinExistence type="predicted"/>
<dbReference type="SMART" id="SM01043">
    <property type="entry name" value="BTAD"/>
    <property type="match status" value="1"/>
</dbReference>
<dbReference type="InterPro" id="IPR011990">
    <property type="entry name" value="TPR-like_helical_dom_sf"/>
</dbReference>
<feature type="domain" description="Bacterial transcriptional activator" evidence="1">
    <location>
        <begin position="885"/>
        <end position="1019"/>
    </location>
</feature>
<dbReference type="Gene3D" id="1.25.40.10">
    <property type="entry name" value="Tetratricopeptide repeat domain"/>
    <property type="match status" value="1"/>
</dbReference>
<gene>
    <name evidence="2" type="ORF">V8V93_17495</name>
</gene>
<dbReference type="Pfam" id="PF13401">
    <property type="entry name" value="AAA_22"/>
    <property type="match status" value="1"/>
</dbReference>
<dbReference type="Pfam" id="PF03704">
    <property type="entry name" value="BTAD"/>
    <property type="match status" value="1"/>
</dbReference>
<accession>A0ABZ2IVZ3</accession>
<dbReference type="SUPFAM" id="SSF48452">
    <property type="entry name" value="TPR-like"/>
    <property type="match status" value="1"/>
</dbReference>
<evidence type="ECO:0000313" key="3">
    <source>
        <dbReference type="Proteomes" id="UP001385389"/>
    </source>
</evidence>
<dbReference type="RefSeq" id="WP_338667923.1">
    <property type="nucleotide sequence ID" value="NZ_CP146609.1"/>
</dbReference>
<dbReference type="SUPFAM" id="SSF46894">
    <property type="entry name" value="C-terminal effector domain of the bipartite response regulators"/>
    <property type="match status" value="1"/>
</dbReference>
<keyword evidence="3" id="KW-1185">Reference proteome</keyword>
<dbReference type="Proteomes" id="UP001385389">
    <property type="component" value="Chromosome"/>
</dbReference>
<organism evidence="2 3">
    <name type="scientific">Pseudodesulfovibrio methanolicus</name>
    <dbReference type="NCBI Taxonomy" id="3126690"/>
    <lineage>
        <taxon>Bacteria</taxon>
        <taxon>Pseudomonadati</taxon>
        <taxon>Thermodesulfobacteriota</taxon>
        <taxon>Desulfovibrionia</taxon>
        <taxon>Desulfovibrionales</taxon>
        <taxon>Desulfovibrionaceae</taxon>
    </lineage>
</organism>
<evidence type="ECO:0000259" key="1">
    <source>
        <dbReference type="SMART" id="SM01043"/>
    </source>
</evidence>
<dbReference type="PANTHER" id="PTHR35807">
    <property type="entry name" value="TRANSCRIPTIONAL REGULATOR REDD-RELATED"/>
    <property type="match status" value="1"/>
</dbReference>
<name>A0ABZ2IVZ3_9BACT</name>
<dbReference type="Gene3D" id="3.40.50.300">
    <property type="entry name" value="P-loop containing nucleotide triphosphate hydrolases"/>
    <property type="match status" value="1"/>
</dbReference>
<reference evidence="2 3" key="1">
    <citation type="submission" date="2024-03" db="EMBL/GenBank/DDBJ databases">
        <title>Phenotype and Genome Characterization of a Sulfate-Reducing Bacterium Pseudodesulfovibrio sp. strain 5S69, isolated from Petroleum Reservoir in Tatarstan (Russia).</title>
        <authorList>
            <person name="Bidzhieva S.K."/>
            <person name="Kadnikov V."/>
            <person name="Tourova T.P."/>
            <person name="Samigullina S.R."/>
            <person name="Sokolova D.S."/>
            <person name="Poltaraus A.B."/>
            <person name="Avtukh A.N."/>
            <person name="Tereshina V.M."/>
            <person name="Mardanov A.V."/>
            <person name="Nazina T.N."/>
        </authorList>
    </citation>
    <scope>NUCLEOTIDE SEQUENCE [LARGE SCALE GENOMIC DNA]</scope>
    <source>
        <strain evidence="2 3">5S69</strain>
    </source>
</reference>
<evidence type="ECO:0000313" key="2">
    <source>
        <dbReference type="EMBL" id="WWX22228.1"/>
    </source>
</evidence>
<dbReference type="InterPro" id="IPR016032">
    <property type="entry name" value="Sig_transdc_resp-reg_C-effctor"/>
</dbReference>